<dbReference type="PRINTS" id="PR00722">
    <property type="entry name" value="CHYMOTRYPSIN"/>
</dbReference>
<dbReference type="Gene3D" id="2.40.10.10">
    <property type="entry name" value="Trypsin-like serine proteases"/>
    <property type="match status" value="2"/>
</dbReference>
<dbReference type="EMBL" id="JAVDVW010000001">
    <property type="protein sequence ID" value="MDR7098475.1"/>
    <property type="molecule type" value="Genomic_DNA"/>
</dbReference>
<keyword evidence="5" id="KW-1185">Reference proteome</keyword>
<keyword evidence="1" id="KW-1015">Disulfide bond</keyword>
<dbReference type="PROSITE" id="PS00134">
    <property type="entry name" value="TRYPSIN_HIS"/>
    <property type="match status" value="1"/>
</dbReference>
<dbReference type="SUPFAM" id="SSF50494">
    <property type="entry name" value="Trypsin-like serine proteases"/>
    <property type="match status" value="1"/>
</dbReference>
<dbReference type="InterPro" id="IPR009003">
    <property type="entry name" value="Peptidase_S1_PA"/>
</dbReference>
<dbReference type="InterPro" id="IPR001314">
    <property type="entry name" value="Peptidase_S1A"/>
</dbReference>
<dbReference type="Proteomes" id="UP001267878">
    <property type="component" value="Unassembled WGS sequence"/>
</dbReference>
<gene>
    <name evidence="4" type="ORF">J2X04_000822</name>
</gene>
<feature type="chain" id="PRO_5047218763" description="Peptidase S1 domain-containing protein" evidence="2">
    <location>
        <begin position="22"/>
        <end position="270"/>
    </location>
</feature>
<reference evidence="4 5" key="1">
    <citation type="submission" date="2023-07" db="EMBL/GenBank/DDBJ databases">
        <title>Sorghum-associated microbial communities from plants grown in Nebraska, USA.</title>
        <authorList>
            <person name="Schachtman D."/>
        </authorList>
    </citation>
    <scope>NUCLEOTIDE SEQUENCE [LARGE SCALE GENOMIC DNA]</scope>
    <source>
        <strain evidence="4 5">BE187</strain>
    </source>
</reference>
<evidence type="ECO:0000256" key="1">
    <source>
        <dbReference type="ARBA" id="ARBA00023157"/>
    </source>
</evidence>
<protein>
    <recommendedName>
        <fullName evidence="3">Peptidase S1 domain-containing protein</fullName>
    </recommendedName>
</protein>
<name>A0ABU1VMC0_9GAMM</name>
<dbReference type="Pfam" id="PF00089">
    <property type="entry name" value="Trypsin"/>
    <property type="match status" value="1"/>
</dbReference>
<proteinExistence type="predicted"/>
<dbReference type="PANTHER" id="PTHR24253:SF153">
    <property type="entry name" value="SERINE PROTEASE HEPSIN"/>
    <property type="match status" value="1"/>
</dbReference>
<comment type="caution">
    <text evidence="4">The sequence shown here is derived from an EMBL/GenBank/DDBJ whole genome shotgun (WGS) entry which is preliminary data.</text>
</comment>
<dbReference type="InterPro" id="IPR018114">
    <property type="entry name" value="TRYPSIN_HIS"/>
</dbReference>
<keyword evidence="2" id="KW-0732">Signal</keyword>
<accession>A0ABU1VMC0</accession>
<evidence type="ECO:0000313" key="4">
    <source>
        <dbReference type="EMBL" id="MDR7098475.1"/>
    </source>
</evidence>
<feature type="signal peptide" evidence="2">
    <location>
        <begin position="1"/>
        <end position="21"/>
    </location>
</feature>
<dbReference type="PANTHER" id="PTHR24253">
    <property type="entry name" value="TRANSMEMBRANE PROTEASE SERINE"/>
    <property type="match status" value="1"/>
</dbReference>
<evidence type="ECO:0000259" key="3">
    <source>
        <dbReference type="PROSITE" id="PS50240"/>
    </source>
</evidence>
<evidence type="ECO:0000313" key="5">
    <source>
        <dbReference type="Proteomes" id="UP001267878"/>
    </source>
</evidence>
<dbReference type="InterPro" id="IPR001254">
    <property type="entry name" value="Trypsin_dom"/>
</dbReference>
<organism evidence="4 5">
    <name type="scientific">Agrilutibacter niabensis</name>
    <dbReference type="NCBI Taxonomy" id="380628"/>
    <lineage>
        <taxon>Bacteria</taxon>
        <taxon>Pseudomonadati</taxon>
        <taxon>Pseudomonadota</taxon>
        <taxon>Gammaproteobacteria</taxon>
        <taxon>Lysobacterales</taxon>
        <taxon>Lysobacteraceae</taxon>
        <taxon>Agrilutibacter</taxon>
    </lineage>
</organism>
<feature type="domain" description="Peptidase S1" evidence="3">
    <location>
        <begin position="24"/>
        <end position="267"/>
    </location>
</feature>
<dbReference type="PROSITE" id="PS50240">
    <property type="entry name" value="TRYPSIN_DOM"/>
    <property type="match status" value="1"/>
</dbReference>
<dbReference type="SMART" id="SM00020">
    <property type="entry name" value="Tryp_SPc"/>
    <property type="match status" value="1"/>
</dbReference>
<dbReference type="InterPro" id="IPR043504">
    <property type="entry name" value="Peptidase_S1_PA_chymotrypsin"/>
</dbReference>
<sequence>MKLRGLLALALLSLNGLLAPAWGMTSGAAADGNDHPATVALLRTDGFWARPFCSGILLSGKVVLTASHCLAAAQRAGWQILVTNDSQLQQDSGGWLPIPSLTTAQAPASIVLNPLYKQGYDHDVSALVLASPINVAPAALPALPPTNILDELKASKFLRTATFTVLGYGIIEKPKGQWVSQFTGGRRVGLLGFFALDKDVLHESQRINQGEEGACNGDSGGPSLLQIGGVDYVVGVTSSGDIPCYATNTATRTDTDEALTFLARVLAQNP</sequence>
<dbReference type="RefSeq" id="WP_310052412.1">
    <property type="nucleotide sequence ID" value="NZ_JAVDVW010000001.1"/>
</dbReference>
<evidence type="ECO:0000256" key="2">
    <source>
        <dbReference type="SAM" id="SignalP"/>
    </source>
</evidence>